<feature type="chain" id="PRO_5030704969" evidence="1">
    <location>
        <begin position="26"/>
        <end position="174"/>
    </location>
</feature>
<dbReference type="Proteomes" id="UP000520592">
    <property type="component" value="Unassembled WGS sequence"/>
</dbReference>
<feature type="signal peptide" evidence="1">
    <location>
        <begin position="1"/>
        <end position="25"/>
    </location>
</feature>
<sequence>MKGIKTLVSVTAIAACLGAASMANAATIVSSNANGSFSATGSITVKSPSSFQQPVTCPVTASGTVSGGIATITAFSTTAGGGLCALPNFKNIPSPGWVITATSTTTGTISNVGYTITSIPSTNCGPSTINVNWAPAAAPATSGGVLSTPSAQSLSGSCTVTTLSVSAPAISITP</sequence>
<proteinExistence type="predicted"/>
<keyword evidence="1" id="KW-0732">Signal</keyword>
<dbReference type="NCBIfam" id="NF041562">
    <property type="entry name" value="PraB"/>
    <property type="match status" value="1"/>
</dbReference>
<reference evidence="2 3" key="1">
    <citation type="submission" date="2020-04" db="EMBL/GenBank/DDBJ databases">
        <title>Molecular characterization of pseudomonads from Agaricus bisporus reveal novel blotch 2 pathogens in Western Europe.</title>
        <authorList>
            <person name="Taparia T."/>
            <person name="Krijger M."/>
            <person name="Haynes E."/>
            <person name="Elpinstone J.G."/>
            <person name="Noble R."/>
            <person name="Van Der Wolf J."/>
        </authorList>
    </citation>
    <scope>NUCLEOTIDE SEQUENCE [LARGE SCALE GENOMIC DNA]</scope>
    <source>
        <strain evidence="2 3">IPO3737</strain>
    </source>
</reference>
<evidence type="ECO:0000313" key="2">
    <source>
        <dbReference type="EMBL" id="NWC32617.1"/>
    </source>
</evidence>
<evidence type="ECO:0000256" key="1">
    <source>
        <dbReference type="SAM" id="SignalP"/>
    </source>
</evidence>
<dbReference type="EMBL" id="JACAQD010000011">
    <property type="protein sequence ID" value="NWC32617.1"/>
    <property type="molecule type" value="Genomic_DNA"/>
</dbReference>
<comment type="caution">
    <text evidence="2">The sequence shown here is derived from an EMBL/GenBank/DDBJ whole genome shotgun (WGS) entry which is preliminary data.</text>
</comment>
<protein>
    <submittedName>
        <fullName evidence="2">Protein activator of alkane oxidation PraB</fullName>
    </submittedName>
</protein>
<dbReference type="RefSeq" id="WP_177057017.1">
    <property type="nucleotide sequence ID" value="NZ_JACAPS010000011.1"/>
</dbReference>
<evidence type="ECO:0000313" key="3">
    <source>
        <dbReference type="Proteomes" id="UP000520592"/>
    </source>
</evidence>
<gene>
    <name evidence="2" type="ORF">HX876_09450</name>
</gene>
<dbReference type="PROSITE" id="PS51257">
    <property type="entry name" value="PROKAR_LIPOPROTEIN"/>
    <property type="match status" value="1"/>
</dbReference>
<accession>A0A7Y8CJ45</accession>
<dbReference type="AlphaFoldDB" id="A0A7Y8CJ45"/>
<organism evidence="2 3">
    <name type="scientific">Pseudomonas gingeri</name>
    <dbReference type="NCBI Taxonomy" id="117681"/>
    <lineage>
        <taxon>Bacteria</taxon>
        <taxon>Pseudomonadati</taxon>
        <taxon>Pseudomonadota</taxon>
        <taxon>Gammaproteobacteria</taxon>
        <taxon>Pseudomonadales</taxon>
        <taxon>Pseudomonadaceae</taxon>
        <taxon>Pseudomonas</taxon>
    </lineage>
</organism>
<name>A0A7Y8CJ45_9PSED</name>